<feature type="signal peptide" evidence="2">
    <location>
        <begin position="1"/>
        <end position="17"/>
    </location>
</feature>
<evidence type="ECO:0000256" key="2">
    <source>
        <dbReference type="SAM" id="SignalP"/>
    </source>
</evidence>
<protein>
    <submittedName>
        <fullName evidence="3">Uncharacterized protein</fullName>
    </submittedName>
</protein>
<organism evidence="3 4">
    <name type="scientific">Podospora pseudocomata</name>
    <dbReference type="NCBI Taxonomy" id="2093779"/>
    <lineage>
        <taxon>Eukaryota</taxon>
        <taxon>Fungi</taxon>
        <taxon>Dikarya</taxon>
        <taxon>Ascomycota</taxon>
        <taxon>Pezizomycotina</taxon>
        <taxon>Sordariomycetes</taxon>
        <taxon>Sordariomycetidae</taxon>
        <taxon>Sordariales</taxon>
        <taxon>Podosporaceae</taxon>
        <taxon>Podospora</taxon>
    </lineage>
</organism>
<accession>A0ABR0GH72</accession>
<reference evidence="3 4" key="1">
    <citation type="journal article" date="2023" name="bioRxiv">
        <title>High-quality genome assemblies of four members of thePodospora anserinaspecies complex.</title>
        <authorList>
            <person name="Ament-Velasquez S.L."/>
            <person name="Vogan A.A."/>
            <person name="Wallerman O."/>
            <person name="Hartmann F."/>
            <person name="Gautier V."/>
            <person name="Silar P."/>
            <person name="Giraud T."/>
            <person name="Johannesson H."/>
        </authorList>
    </citation>
    <scope>NUCLEOTIDE SEQUENCE [LARGE SCALE GENOMIC DNA]</scope>
    <source>
        <strain evidence="3 4">CBS 415.72m</strain>
    </source>
</reference>
<evidence type="ECO:0000256" key="1">
    <source>
        <dbReference type="SAM" id="MobiDB-lite"/>
    </source>
</evidence>
<dbReference type="EMBL" id="JAFFHA010000006">
    <property type="protein sequence ID" value="KAK4655122.1"/>
    <property type="molecule type" value="Genomic_DNA"/>
</dbReference>
<feature type="chain" id="PRO_5046970999" evidence="2">
    <location>
        <begin position="18"/>
        <end position="101"/>
    </location>
</feature>
<keyword evidence="2" id="KW-0732">Signal</keyword>
<feature type="region of interest" description="Disordered" evidence="1">
    <location>
        <begin position="53"/>
        <end position="101"/>
    </location>
</feature>
<name>A0ABR0GH72_9PEZI</name>
<keyword evidence="4" id="KW-1185">Reference proteome</keyword>
<dbReference type="GeneID" id="87909815"/>
<dbReference type="Proteomes" id="UP001323405">
    <property type="component" value="Unassembled WGS sequence"/>
</dbReference>
<dbReference type="RefSeq" id="XP_062744097.1">
    <property type="nucleotide sequence ID" value="XM_062889908.1"/>
</dbReference>
<gene>
    <name evidence="3" type="ORF">QC762_404500</name>
</gene>
<sequence length="101" mass="11368">MKSSNLLAALLISVAAASPMAPRRAMMLTPPVEVDRRDGTTEFDPDLAFRKEKRDGTTEFDPDLAFKKNRRDGTTEFDPDLAFKRSKKRDGTTEFDPDLAF</sequence>
<evidence type="ECO:0000313" key="3">
    <source>
        <dbReference type="EMBL" id="KAK4655122.1"/>
    </source>
</evidence>
<evidence type="ECO:0000313" key="4">
    <source>
        <dbReference type="Proteomes" id="UP001323405"/>
    </source>
</evidence>
<proteinExistence type="predicted"/>
<comment type="caution">
    <text evidence="3">The sequence shown here is derived from an EMBL/GenBank/DDBJ whole genome shotgun (WGS) entry which is preliminary data.</text>
</comment>